<gene>
    <name evidence="1" type="ORF">XAT740_LOCUS44302</name>
</gene>
<dbReference type="EMBL" id="CAJNOR010005595">
    <property type="protein sequence ID" value="CAF1569099.1"/>
    <property type="molecule type" value="Genomic_DNA"/>
</dbReference>
<dbReference type="Proteomes" id="UP000663828">
    <property type="component" value="Unassembled WGS sequence"/>
</dbReference>
<reference evidence="1" key="1">
    <citation type="submission" date="2021-02" db="EMBL/GenBank/DDBJ databases">
        <authorList>
            <person name="Nowell W R."/>
        </authorList>
    </citation>
    <scope>NUCLEOTIDE SEQUENCE</scope>
</reference>
<proteinExistence type="predicted"/>
<evidence type="ECO:0000313" key="2">
    <source>
        <dbReference type="Proteomes" id="UP000663828"/>
    </source>
</evidence>
<accession>A0A815YEM1</accession>
<protein>
    <submittedName>
        <fullName evidence="1">Uncharacterized protein</fullName>
    </submittedName>
</protein>
<organism evidence="1 2">
    <name type="scientific">Adineta ricciae</name>
    <name type="common">Rotifer</name>
    <dbReference type="NCBI Taxonomy" id="249248"/>
    <lineage>
        <taxon>Eukaryota</taxon>
        <taxon>Metazoa</taxon>
        <taxon>Spiralia</taxon>
        <taxon>Gnathifera</taxon>
        <taxon>Rotifera</taxon>
        <taxon>Eurotatoria</taxon>
        <taxon>Bdelloidea</taxon>
        <taxon>Adinetida</taxon>
        <taxon>Adinetidae</taxon>
        <taxon>Adineta</taxon>
    </lineage>
</organism>
<dbReference type="AlphaFoldDB" id="A0A815YEM1"/>
<keyword evidence="2" id="KW-1185">Reference proteome</keyword>
<evidence type="ECO:0000313" key="1">
    <source>
        <dbReference type="EMBL" id="CAF1569099.1"/>
    </source>
</evidence>
<name>A0A815YEM1_ADIRI</name>
<comment type="caution">
    <text evidence="1">The sequence shown here is derived from an EMBL/GenBank/DDBJ whole genome shotgun (WGS) entry which is preliminary data.</text>
</comment>
<sequence>FCGYNHGYPSRYPLGIDQIHSNSSASADIAMGIHLVTRWVSTKFTQIPPVSEYTVVDF</sequence>
<feature type="non-terminal residue" evidence="1">
    <location>
        <position position="1"/>
    </location>
</feature>